<dbReference type="HOGENOM" id="CLU_037628_6_0_11"/>
<dbReference type="AlphaFoldDB" id="C0W5M4"/>
<dbReference type="PROSITE" id="PS50932">
    <property type="entry name" value="HTH_LACI_2"/>
    <property type="match status" value="1"/>
</dbReference>
<evidence type="ECO:0000256" key="3">
    <source>
        <dbReference type="ARBA" id="ARBA00023163"/>
    </source>
</evidence>
<keyword evidence="2" id="KW-0238">DNA-binding</keyword>
<evidence type="ECO:0000256" key="2">
    <source>
        <dbReference type="ARBA" id="ARBA00023125"/>
    </source>
</evidence>
<dbReference type="InterPro" id="IPR000843">
    <property type="entry name" value="HTH_LacI"/>
</dbReference>
<dbReference type="PANTHER" id="PTHR30146:SF109">
    <property type="entry name" value="HTH-TYPE TRANSCRIPTIONAL REGULATOR GALS"/>
    <property type="match status" value="1"/>
</dbReference>
<dbReference type="SUPFAM" id="SSF53822">
    <property type="entry name" value="Periplasmic binding protein-like I"/>
    <property type="match status" value="1"/>
</dbReference>
<reference evidence="5 6" key="1">
    <citation type="submission" date="2009-01" db="EMBL/GenBank/DDBJ databases">
        <authorList>
            <person name="Qin X."/>
            <person name="Bachman B."/>
            <person name="Battles P."/>
            <person name="Bell A."/>
            <person name="Bess C."/>
            <person name="Bickham C."/>
            <person name="Chaboub L."/>
            <person name="Chen D."/>
            <person name="Coyle M."/>
            <person name="Deiros D.R."/>
            <person name="Dinh H."/>
            <person name="Forbes L."/>
            <person name="Fowler G."/>
            <person name="Francisco L."/>
            <person name="Fu Q."/>
            <person name="Gubbala S."/>
            <person name="Hale W."/>
            <person name="Han Y."/>
            <person name="Hemphill L."/>
            <person name="Highlander S.K."/>
            <person name="Hirani K."/>
            <person name="Hogues M."/>
            <person name="Jackson L."/>
            <person name="Jakkamsetti A."/>
            <person name="Javaid M."/>
            <person name="Jiang H."/>
            <person name="Korchina V."/>
            <person name="Kovar C."/>
            <person name="Lara F."/>
            <person name="Lee S."/>
            <person name="Mata R."/>
            <person name="Mathew T."/>
            <person name="Moen C."/>
            <person name="Morales K."/>
            <person name="Munidasa M."/>
            <person name="Nazareth L."/>
            <person name="Ngo R."/>
            <person name="Nguyen L."/>
            <person name="Okwuonu G."/>
            <person name="Ongeri F."/>
            <person name="Patil S."/>
            <person name="Petrosino J."/>
            <person name="Pham C."/>
            <person name="Pham P."/>
            <person name="Pu L.-L."/>
            <person name="Puazo M."/>
            <person name="Raj R."/>
            <person name="Reid J."/>
            <person name="Rouhana J."/>
            <person name="Saada N."/>
            <person name="Shang Y."/>
            <person name="Simmons D."/>
            <person name="Thornton R."/>
            <person name="Warren J."/>
            <person name="Weissenberger G."/>
            <person name="Zhang J."/>
            <person name="Zhang L."/>
            <person name="Zhou C."/>
            <person name="Zhu D."/>
            <person name="Muzny D."/>
            <person name="Worley K."/>
            <person name="Gibbs R."/>
        </authorList>
    </citation>
    <scope>NUCLEOTIDE SEQUENCE [LARGE SCALE GENOMIC DNA]</scope>
    <source>
        <strain evidence="5 6">DSM 15434</strain>
    </source>
</reference>
<comment type="caution">
    <text evidence="5">The sequence shown here is derived from an EMBL/GenBank/DDBJ whole genome shotgun (WGS) entry which is preliminary data.</text>
</comment>
<keyword evidence="1" id="KW-0805">Transcription regulation</keyword>
<proteinExistence type="predicted"/>
<dbReference type="PANTHER" id="PTHR30146">
    <property type="entry name" value="LACI-RELATED TRANSCRIPTIONAL REPRESSOR"/>
    <property type="match status" value="1"/>
</dbReference>
<dbReference type="CDD" id="cd06267">
    <property type="entry name" value="PBP1_LacI_sugar_binding-like"/>
    <property type="match status" value="1"/>
</dbReference>
<dbReference type="CDD" id="cd01392">
    <property type="entry name" value="HTH_LacI"/>
    <property type="match status" value="1"/>
</dbReference>
<dbReference type="EMBL" id="ACFH01000088">
    <property type="protein sequence ID" value="EEH65976.1"/>
    <property type="molecule type" value="Genomic_DNA"/>
</dbReference>
<keyword evidence="6" id="KW-1185">Reference proteome</keyword>
<dbReference type="Gene3D" id="3.40.50.2300">
    <property type="match status" value="2"/>
</dbReference>
<accession>C0W5M4</accession>
<evidence type="ECO:0000256" key="1">
    <source>
        <dbReference type="ARBA" id="ARBA00023015"/>
    </source>
</evidence>
<evidence type="ECO:0000313" key="5">
    <source>
        <dbReference type="EMBL" id="EEH65976.1"/>
    </source>
</evidence>
<keyword evidence="3" id="KW-0804">Transcription</keyword>
<dbReference type="InterPro" id="IPR046335">
    <property type="entry name" value="LacI/GalR-like_sensor"/>
</dbReference>
<dbReference type="GO" id="GO:0000976">
    <property type="term" value="F:transcription cis-regulatory region binding"/>
    <property type="evidence" value="ECO:0007669"/>
    <property type="project" value="TreeGrafter"/>
</dbReference>
<dbReference type="Proteomes" id="UP000004778">
    <property type="component" value="Unassembled WGS sequence"/>
</dbReference>
<organism evidence="5 6">
    <name type="scientific">Actinomyces urogenitalis DSM 15434</name>
    <dbReference type="NCBI Taxonomy" id="525246"/>
    <lineage>
        <taxon>Bacteria</taxon>
        <taxon>Bacillati</taxon>
        <taxon>Actinomycetota</taxon>
        <taxon>Actinomycetes</taxon>
        <taxon>Actinomycetales</taxon>
        <taxon>Actinomycetaceae</taxon>
        <taxon>Actinomyces</taxon>
    </lineage>
</organism>
<dbReference type="InterPro" id="IPR028082">
    <property type="entry name" value="Peripla_BP_I"/>
</dbReference>
<dbReference type="GO" id="GO:0003700">
    <property type="term" value="F:DNA-binding transcription factor activity"/>
    <property type="evidence" value="ECO:0007669"/>
    <property type="project" value="TreeGrafter"/>
</dbReference>
<dbReference type="RefSeq" id="WP_006548132.1">
    <property type="nucleotide sequence ID" value="NZ_DS999574.1"/>
</dbReference>
<dbReference type="Gene3D" id="1.10.260.40">
    <property type="entry name" value="lambda repressor-like DNA-binding domains"/>
    <property type="match status" value="1"/>
</dbReference>
<dbReference type="eggNOG" id="COG1609">
    <property type="taxonomic scope" value="Bacteria"/>
</dbReference>
<dbReference type="Pfam" id="PF13377">
    <property type="entry name" value="Peripla_BP_3"/>
    <property type="match status" value="1"/>
</dbReference>
<evidence type="ECO:0000313" key="6">
    <source>
        <dbReference type="Proteomes" id="UP000004778"/>
    </source>
</evidence>
<dbReference type="SUPFAM" id="SSF47413">
    <property type="entry name" value="lambda repressor-like DNA-binding domains"/>
    <property type="match status" value="1"/>
</dbReference>
<sequence>MTITRADVAKLAGVSPAVVSYVINDGPRGVSADARARVEAAIETLGYRPNAVARALRKSSTQTIGLIVPNQTNEYFAELTEEIERQAFERDYLLLVGITHDELARERRYVELFVDRRVDGLLVISGRAGELIAHEIRHTPAVAVDRAAQIPSASDVYTDNRLGARQAVEHLQAHGLQVIGCIAGPRDILLSTDRESAWRDQLQEAGQEATSALVVSTPFTSAGGREGCSELLDRQPIQQALAHGQQVGIFVSSDAQAQGVYQACTERGLRIPDDIAVVSFDGSDVGAHTSPSLTSYRQPTDEIARVATQELTRRIHDADSSPRTLRITGNLRIGASCGCPVRVAAAR</sequence>
<protein>
    <submittedName>
        <fullName evidence="5">Sugar-binding domain protein</fullName>
    </submittedName>
</protein>
<dbReference type="OrthoDB" id="37081at2"/>
<evidence type="ECO:0000259" key="4">
    <source>
        <dbReference type="PROSITE" id="PS50932"/>
    </source>
</evidence>
<name>C0W5M4_9ACTO</name>
<dbReference type="Pfam" id="PF00356">
    <property type="entry name" value="LacI"/>
    <property type="match status" value="1"/>
</dbReference>
<gene>
    <name evidence="5" type="ORF">HMPREF0058_1168</name>
</gene>
<feature type="domain" description="HTH lacI-type" evidence="4">
    <location>
        <begin position="1"/>
        <end position="58"/>
    </location>
</feature>
<dbReference type="InterPro" id="IPR010982">
    <property type="entry name" value="Lambda_DNA-bd_dom_sf"/>
</dbReference>
<dbReference type="SMART" id="SM00354">
    <property type="entry name" value="HTH_LACI"/>
    <property type="match status" value="1"/>
</dbReference>